<dbReference type="PANTHER" id="PTHR46470">
    <property type="entry name" value="N-ACYLNEURAMINATE-9-PHOSPHATASE"/>
    <property type="match status" value="1"/>
</dbReference>
<dbReference type="PANTHER" id="PTHR46470:SF2">
    <property type="entry name" value="GLYCERALDEHYDE 3-PHOSPHATE PHOSPHATASE"/>
    <property type="match status" value="1"/>
</dbReference>
<evidence type="ECO:0000256" key="2">
    <source>
        <dbReference type="ARBA" id="ARBA00022723"/>
    </source>
</evidence>
<comment type="caution">
    <text evidence="5">The sequence shown here is derived from an EMBL/GenBank/DDBJ whole genome shotgun (WGS) entry which is preliminary data.</text>
</comment>
<dbReference type="SFLD" id="SFLDG01129">
    <property type="entry name" value="C1.5:_HAD__Beta-PGM__Phosphata"/>
    <property type="match status" value="1"/>
</dbReference>
<dbReference type="GO" id="GO:0044281">
    <property type="term" value="P:small molecule metabolic process"/>
    <property type="evidence" value="ECO:0007669"/>
    <property type="project" value="UniProtKB-ARBA"/>
</dbReference>
<dbReference type="InterPro" id="IPR006439">
    <property type="entry name" value="HAD-SF_hydro_IA"/>
</dbReference>
<dbReference type="GO" id="GO:0016791">
    <property type="term" value="F:phosphatase activity"/>
    <property type="evidence" value="ECO:0007669"/>
    <property type="project" value="TreeGrafter"/>
</dbReference>
<dbReference type="InterPro" id="IPR023214">
    <property type="entry name" value="HAD_sf"/>
</dbReference>
<evidence type="ECO:0000313" key="5">
    <source>
        <dbReference type="EMBL" id="TCT14035.1"/>
    </source>
</evidence>
<proteinExistence type="predicted"/>
<dbReference type="InterPro" id="IPR041492">
    <property type="entry name" value="HAD_2"/>
</dbReference>
<keyword evidence="2" id="KW-0479">Metal-binding</keyword>
<dbReference type="RefSeq" id="WP_132252959.1">
    <property type="nucleotide sequence ID" value="NZ_SMAL01000007.1"/>
</dbReference>
<reference evidence="5 6" key="1">
    <citation type="submission" date="2019-03" db="EMBL/GenBank/DDBJ databases">
        <title>Genomic Encyclopedia of Type Strains, Phase IV (KMG-IV): sequencing the most valuable type-strain genomes for metagenomic binning, comparative biology and taxonomic classification.</title>
        <authorList>
            <person name="Goeker M."/>
        </authorList>
    </citation>
    <scope>NUCLEOTIDE SEQUENCE [LARGE SCALE GENOMIC DNA]</scope>
    <source>
        <strain evidence="5 6">DSM 24629</strain>
    </source>
</reference>
<dbReference type="Pfam" id="PF13419">
    <property type="entry name" value="HAD_2"/>
    <property type="match status" value="1"/>
</dbReference>
<keyword evidence="6" id="KW-1185">Reference proteome</keyword>
<dbReference type="Proteomes" id="UP000294902">
    <property type="component" value="Unassembled WGS sequence"/>
</dbReference>
<dbReference type="SFLD" id="SFLDS00003">
    <property type="entry name" value="Haloacid_Dehalogenase"/>
    <property type="match status" value="1"/>
</dbReference>
<protein>
    <submittedName>
        <fullName evidence="5">Putative hydrolase of the HAD superfamily</fullName>
    </submittedName>
</protein>
<keyword evidence="3 5" id="KW-0378">Hydrolase</keyword>
<dbReference type="EMBL" id="SMAL01000007">
    <property type="protein sequence ID" value="TCT14035.1"/>
    <property type="molecule type" value="Genomic_DNA"/>
</dbReference>
<dbReference type="Gene3D" id="1.10.150.520">
    <property type="match status" value="1"/>
</dbReference>
<name>A0A4R3MKP8_9FIRM</name>
<comment type="cofactor">
    <cofactor evidence="1">
        <name>Mg(2+)</name>
        <dbReference type="ChEBI" id="CHEBI:18420"/>
    </cofactor>
</comment>
<evidence type="ECO:0000256" key="1">
    <source>
        <dbReference type="ARBA" id="ARBA00001946"/>
    </source>
</evidence>
<gene>
    <name evidence="5" type="ORF">EDC18_107104</name>
</gene>
<organism evidence="5 6">
    <name type="scientific">Natranaerovirga pectinivora</name>
    <dbReference type="NCBI Taxonomy" id="682400"/>
    <lineage>
        <taxon>Bacteria</taxon>
        <taxon>Bacillati</taxon>
        <taxon>Bacillota</taxon>
        <taxon>Clostridia</taxon>
        <taxon>Lachnospirales</taxon>
        <taxon>Natranaerovirgaceae</taxon>
        <taxon>Natranaerovirga</taxon>
    </lineage>
</organism>
<dbReference type="AlphaFoldDB" id="A0A4R3MKP8"/>
<dbReference type="Gene3D" id="3.40.50.1000">
    <property type="entry name" value="HAD superfamily/HAD-like"/>
    <property type="match status" value="1"/>
</dbReference>
<keyword evidence="4" id="KW-0460">Magnesium</keyword>
<dbReference type="InterPro" id="IPR051400">
    <property type="entry name" value="HAD-like_hydrolase"/>
</dbReference>
<evidence type="ECO:0000256" key="4">
    <source>
        <dbReference type="ARBA" id="ARBA00022842"/>
    </source>
</evidence>
<evidence type="ECO:0000313" key="6">
    <source>
        <dbReference type="Proteomes" id="UP000294902"/>
    </source>
</evidence>
<accession>A0A4R3MKP8</accession>
<dbReference type="InterPro" id="IPR036412">
    <property type="entry name" value="HAD-like_sf"/>
</dbReference>
<dbReference type="SUPFAM" id="SSF56784">
    <property type="entry name" value="HAD-like"/>
    <property type="match status" value="1"/>
</dbReference>
<dbReference type="GO" id="GO:0046872">
    <property type="term" value="F:metal ion binding"/>
    <property type="evidence" value="ECO:0007669"/>
    <property type="project" value="UniProtKB-KW"/>
</dbReference>
<sequence>MKAVIFDLDDTLYNEKQFVYGAFYEVAEYLGCKYDLTPAVLYQEMINEFRINGRGKVFNKICYKYKFKEDINVLVEIYRRAKPPLKLYEDGKKFIQSSRGRYRLGLITDGLHYVQWNKIKTLGIESLFDAIIVTDDLGKEYWKPSKVPYIKIAEELNVSFKDMVYIGDNPNKDFYSAKELGMLTIRIIREDGDYKDIFLEKEYEANYMVKDLFDLEKFFIKE</sequence>
<dbReference type="OrthoDB" id="9794086at2"/>
<dbReference type="NCBIfam" id="TIGR01549">
    <property type="entry name" value="HAD-SF-IA-v1"/>
    <property type="match status" value="1"/>
</dbReference>
<evidence type="ECO:0000256" key="3">
    <source>
        <dbReference type="ARBA" id="ARBA00022801"/>
    </source>
</evidence>